<dbReference type="Proteomes" id="UP000483820">
    <property type="component" value="Chromosome V"/>
</dbReference>
<gene>
    <name evidence="3" type="ORF">GCK72_016879</name>
</gene>
<evidence type="ECO:0000256" key="2">
    <source>
        <dbReference type="SAM" id="Phobius"/>
    </source>
</evidence>
<dbReference type="AlphaFoldDB" id="A0A6A5G5T2"/>
<protein>
    <submittedName>
        <fullName evidence="3">Uncharacterized protein</fullName>
    </submittedName>
</protein>
<keyword evidence="2" id="KW-0812">Transmembrane</keyword>
<dbReference type="RefSeq" id="XP_053580664.1">
    <property type="nucleotide sequence ID" value="XM_053731751.1"/>
</dbReference>
<keyword evidence="2" id="KW-1133">Transmembrane helix</keyword>
<evidence type="ECO:0000313" key="3">
    <source>
        <dbReference type="EMBL" id="KAF1750330.1"/>
    </source>
</evidence>
<sequence>MVTSFPSKSRSWVGWEPPTSSNVPPAPSDAPPFVDSGIFILLLAAFLFIISAIIFLVTFIGTIGGGSNLTSSVSIGNPSVLLISRSINCDFNRPNPPGFRISDKSMPLVNPSKSGMLRSAVRSCTAPDGRSFAISASFSATSASPDVGCLNIMSWVEESYHAARWGVHGFEDDLEGLSYRGKLDGTENPLLAECGHTVVASGKNQVFGGKSYFVKNFKNYRLV</sequence>
<reference evidence="3 4" key="1">
    <citation type="submission" date="2019-12" db="EMBL/GenBank/DDBJ databases">
        <title>Chromosome-level assembly of the Caenorhabditis remanei genome.</title>
        <authorList>
            <person name="Teterina A.A."/>
            <person name="Willis J.H."/>
            <person name="Phillips P.C."/>
        </authorList>
    </citation>
    <scope>NUCLEOTIDE SEQUENCE [LARGE SCALE GENOMIC DNA]</scope>
    <source>
        <strain evidence="3 4">PX506</strain>
        <tissue evidence="3">Whole organism</tissue>
    </source>
</reference>
<dbReference type="EMBL" id="WUAV01000005">
    <property type="protein sequence ID" value="KAF1750330.1"/>
    <property type="molecule type" value="Genomic_DNA"/>
</dbReference>
<evidence type="ECO:0000313" key="4">
    <source>
        <dbReference type="Proteomes" id="UP000483820"/>
    </source>
</evidence>
<dbReference type="KEGG" id="crq:GCK72_016879"/>
<feature type="region of interest" description="Disordered" evidence="1">
    <location>
        <begin position="1"/>
        <end position="26"/>
    </location>
</feature>
<evidence type="ECO:0000256" key="1">
    <source>
        <dbReference type="SAM" id="MobiDB-lite"/>
    </source>
</evidence>
<dbReference type="CTD" id="78776424"/>
<dbReference type="GeneID" id="78776424"/>
<accession>A0A6A5G5T2</accession>
<feature type="transmembrane region" description="Helical" evidence="2">
    <location>
        <begin position="38"/>
        <end position="60"/>
    </location>
</feature>
<comment type="caution">
    <text evidence="3">The sequence shown here is derived from an EMBL/GenBank/DDBJ whole genome shotgun (WGS) entry which is preliminary data.</text>
</comment>
<name>A0A6A5G5T2_CAERE</name>
<keyword evidence="2" id="KW-0472">Membrane</keyword>
<organism evidence="3 4">
    <name type="scientific">Caenorhabditis remanei</name>
    <name type="common">Caenorhabditis vulgaris</name>
    <dbReference type="NCBI Taxonomy" id="31234"/>
    <lineage>
        <taxon>Eukaryota</taxon>
        <taxon>Metazoa</taxon>
        <taxon>Ecdysozoa</taxon>
        <taxon>Nematoda</taxon>
        <taxon>Chromadorea</taxon>
        <taxon>Rhabditida</taxon>
        <taxon>Rhabditina</taxon>
        <taxon>Rhabditomorpha</taxon>
        <taxon>Rhabditoidea</taxon>
        <taxon>Rhabditidae</taxon>
        <taxon>Peloderinae</taxon>
        <taxon>Caenorhabditis</taxon>
    </lineage>
</organism>
<proteinExistence type="predicted"/>
<feature type="compositionally biased region" description="Polar residues" evidence="1">
    <location>
        <begin position="1"/>
        <end position="10"/>
    </location>
</feature>